<name>A0A8S4R2X0_9NEOP</name>
<dbReference type="EMBL" id="CAKXAJ010024787">
    <property type="protein sequence ID" value="CAH2230311.1"/>
    <property type="molecule type" value="Genomic_DNA"/>
</dbReference>
<sequence>MLGIISACLYSIKYWPDVYNYINGNITIKRIPKISEIENYTIVEGTTDTYRTTSAYEIEDTTTTSGFETNYFDLDDVESSRKKRNIEIEVPKDYSEVPKSIGLVEYFFDLGDSTTETLNDSVNEEKLTTRSTKDVEIISGTFSTPKYLRDIIQPCAGPSNERSDESLEPGAQFICEHWSFTFPYTFSEDLNDLLSGVSEFIQEELDGNIKFSPQMNIFKNSGNSTAIYIKSLTINNHFGDHKNTSIISVPTETKDQSIIHSKSSYNLNVTNSAPVANSNVTSSQQEKSNEKDELNEILEDVDSLYYDMDGDGNDTDYLKIDYLEMYKDTTNEYTDLKPTESTISIHKVNDYDKDNKNARPDAIMFENIKNNSSISVDVTSKCSNYTKNATEAIFPWIAAIFIKNDTSDQFDYYCDGALLSETMVITSARCMEYYGSEVDAKNLLVLLGKSSLQSMSGAERAVKVNSVIIHENFTTTEGNDIAILFLERVALNEHIQTVCLGGEKGLEAATTGWAISGELTIIPFVTDQSSKCKVSKGNYTFCAAYGNDVTICPSYGGVYAVKHLNGWYLRGIRSGDPSNRGLCFDRSVYFTDLTNYVEWIDKNSK</sequence>
<feature type="domain" description="Peptidase S1" evidence="1">
    <location>
        <begin position="368"/>
        <end position="605"/>
    </location>
</feature>
<dbReference type="PROSITE" id="PS50240">
    <property type="entry name" value="TRYPSIN_DOM"/>
    <property type="match status" value="1"/>
</dbReference>
<dbReference type="Pfam" id="PF00089">
    <property type="entry name" value="Trypsin"/>
    <property type="match status" value="1"/>
</dbReference>
<dbReference type="GO" id="GO:0006508">
    <property type="term" value="P:proteolysis"/>
    <property type="evidence" value="ECO:0007669"/>
    <property type="project" value="InterPro"/>
</dbReference>
<comment type="caution">
    <text evidence="2">The sequence shown here is derived from an EMBL/GenBank/DDBJ whole genome shotgun (WGS) entry which is preliminary data.</text>
</comment>
<proteinExistence type="predicted"/>
<dbReference type="Gene3D" id="2.40.10.10">
    <property type="entry name" value="Trypsin-like serine proteases"/>
    <property type="match status" value="2"/>
</dbReference>
<dbReference type="Proteomes" id="UP000838756">
    <property type="component" value="Unassembled WGS sequence"/>
</dbReference>
<protein>
    <submittedName>
        <fullName evidence="2">Jg2036 protein</fullName>
    </submittedName>
</protein>
<evidence type="ECO:0000259" key="1">
    <source>
        <dbReference type="PROSITE" id="PS50240"/>
    </source>
</evidence>
<dbReference type="InterPro" id="IPR001254">
    <property type="entry name" value="Trypsin_dom"/>
</dbReference>
<dbReference type="OrthoDB" id="7468414at2759"/>
<dbReference type="InterPro" id="IPR051333">
    <property type="entry name" value="CLIP_Serine_Protease"/>
</dbReference>
<organism evidence="2 3">
    <name type="scientific">Pararge aegeria aegeria</name>
    <dbReference type="NCBI Taxonomy" id="348720"/>
    <lineage>
        <taxon>Eukaryota</taxon>
        <taxon>Metazoa</taxon>
        <taxon>Ecdysozoa</taxon>
        <taxon>Arthropoda</taxon>
        <taxon>Hexapoda</taxon>
        <taxon>Insecta</taxon>
        <taxon>Pterygota</taxon>
        <taxon>Neoptera</taxon>
        <taxon>Endopterygota</taxon>
        <taxon>Lepidoptera</taxon>
        <taxon>Glossata</taxon>
        <taxon>Ditrysia</taxon>
        <taxon>Papilionoidea</taxon>
        <taxon>Nymphalidae</taxon>
        <taxon>Satyrinae</taxon>
        <taxon>Satyrini</taxon>
        <taxon>Parargina</taxon>
        <taxon>Pararge</taxon>
    </lineage>
</organism>
<gene>
    <name evidence="2" type="primary">jg2036</name>
    <name evidence="2" type="ORF">PAEG_LOCUS9556</name>
</gene>
<evidence type="ECO:0000313" key="3">
    <source>
        <dbReference type="Proteomes" id="UP000838756"/>
    </source>
</evidence>
<dbReference type="GO" id="GO:0004252">
    <property type="term" value="F:serine-type endopeptidase activity"/>
    <property type="evidence" value="ECO:0007669"/>
    <property type="project" value="InterPro"/>
</dbReference>
<reference evidence="2" key="1">
    <citation type="submission" date="2022-03" db="EMBL/GenBank/DDBJ databases">
        <authorList>
            <person name="Lindestad O."/>
        </authorList>
    </citation>
    <scope>NUCLEOTIDE SEQUENCE</scope>
</reference>
<dbReference type="SMART" id="SM00020">
    <property type="entry name" value="Tryp_SPc"/>
    <property type="match status" value="1"/>
</dbReference>
<dbReference type="PANTHER" id="PTHR24260">
    <property type="match status" value="1"/>
</dbReference>
<dbReference type="AlphaFoldDB" id="A0A8S4R2X0"/>
<dbReference type="PANTHER" id="PTHR24260:SF143">
    <property type="entry name" value="SERINE PROTEASE GD-LIKE PROTEIN"/>
    <property type="match status" value="1"/>
</dbReference>
<dbReference type="SUPFAM" id="SSF50494">
    <property type="entry name" value="Trypsin-like serine proteases"/>
    <property type="match status" value="1"/>
</dbReference>
<dbReference type="InterPro" id="IPR043504">
    <property type="entry name" value="Peptidase_S1_PA_chymotrypsin"/>
</dbReference>
<evidence type="ECO:0000313" key="2">
    <source>
        <dbReference type="EMBL" id="CAH2230311.1"/>
    </source>
</evidence>
<keyword evidence="3" id="KW-1185">Reference proteome</keyword>
<dbReference type="InterPro" id="IPR009003">
    <property type="entry name" value="Peptidase_S1_PA"/>
</dbReference>
<accession>A0A8S4R2X0</accession>